<keyword evidence="1" id="KW-0472">Membrane</keyword>
<dbReference type="Proteomes" id="UP000799324">
    <property type="component" value="Unassembled WGS sequence"/>
</dbReference>
<evidence type="ECO:0000313" key="4">
    <source>
        <dbReference type="Proteomes" id="UP000799324"/>
    </source>
</evidence>
<evidence type="ECO:0000256" key="1">
    <source>
        <dbReference type="SAM" id="Phobius"/>
    </source>
</evidence>
<name>A0A6A6ST60_9PLEO</name>
<dbReference type="AlphaFoldDB" id="A0A6A6ST60"/>
<feature type="domain" description="SigF-like NTF2-like" evidence="2">
    <location>
        <begin position="1"/>
        <end position="168"/>
    </location>
</feature>
<accession>A0A6A6ST60</accession>
<dbReference type="InterPro" id="IPR057514">
    <property type="entry name" value="NTF2_SigF"/>
</dbReference>
<dbReference type="OrthoDB" id="2344312at2759"/>
<evidence type="ECO:0000313" key="3">
    <source>
        <dbReference type="EMBL" id="KAF2650955.1"/>
    </source>
</evidence>
<dbReference type="Pfam" id="PF24840">
    <property type="entry name" value="NTF2_SigF"/>
    <property type="match status" value="1"/>
</dbReference>
<keyword evidence="4" id="KW-1185">Reference proteome</keyword>
<keyword evidence="1" id="KW-0812">Transmembrane</keyword>
<feature type="transmembrane region" description="Helical" evidence="1">
    <location>
        <begin position="148"/>
        <end position="170"/>
    </location>
</feature>
<proteinExistence type="predicted"/>
<evidence type="ECO:0000259" key="2">
    <source>
        <dbReference type="Pfam" id="PF24840"/>
    </source>
</evidence>
<protein>
    <recommendedName>
        <fullName evidence="2">SigF-like NTF2-like domain-containing protein</fullName>
    </recommendedName>
</protein>
<gene>
    <name evidence="3" type="ORF">K491DRAFT_696856</name>
</gene>
<reference evidence="3" key="1">
    <citation type="journal article" date="2020" name="Stud. Mycol.">
        <title>101 Dothideomycetes genomes: a test case for predicting lifestyles and emergence of pathogens.</title>
        <authorList>
            <person name="Haridas S."/>
            <person name="Albert R."/>
            <person name="Binder M."/>
            <person name="Bloem J."/>
            <person name="Labutti K."/>
            <person name="Salamov A."/>
            <person name="Andreopoulos B."/>
            <person name="Baker S."/>
            <person name="Barry K."/>
            <person name="Bills G."/>
            <person name="Bluhm B."/>
            <person name="Cannon C."/>
            <person name="Castanera R."/>
            <person name="Culley D."/>
            <person name="Daum C."/>
            <person name="Ezra D."/>
            <person name="Gonzalez J."/>
            <person name="Henrissat B."/>
            <person name="Kuo A."/>
            <person name="Liang C."/>
            <person name="Lipzen A."/>
            <person name="Lutzoni F."/>
            <person name="Magnuson J."/>
            <person name="Mondo S."/>
            <person name="Nolan M."/>
            <person name="Ohm R."/>
            <person name="Pangilinan J."/>
            <person name="Park H.-J."/>
            <person name="Ramirez L."/>
            <person name="Alfaro M."/>
            <person name="Sun H."/>
            <person name="Tritt A."/>
            <person name="Yoshinaga Y."/>
            <person name="Zwiers L.-H."/>
            <person name="Turgeon B."/>
            <person name="Goodwin S."/>
            <person name="Spatafora J."/>
            <person name="Crous P."/>
            <person name="Grigoriev I."/>
        </authorList>
    </citation>
    <scope>NUCLEOTIDE SEQUENCE</scope>
    <source>
        <strain evidence="3">CBS 122681</strain>
    </source>
</reference>
<dbReference type="PANTHER" id="PTHR35393">
    <property type="entry name" value="CHROMOSOME 1, WHOLE GENOME SHOTGUN SEQUENCE"/>
    <property type="match status" value="1"/>
</dbReference>
<keyword evidence="1" id="KW-1133">Transmembrane helix</keyword>
<organism evidence="3 4">
    <name type="scientific">Lophiostoma macrostomum CBS 122681</name>
    <dbReference type="NCBI Taxonomy" id="1314788"/>
    <lineage>
        <taxon>Eukaryota</taxon>
        <taxon>Fungi</taxon>
        <taxon>Dikarya</taxon>
        <taxon>Ascomycota</taxon>
        <taxon>Pezizomycotina</taxon>
        <taxon>Dothideomycetes</taxon>
        <taxon>Pleosporomycetidae</taxon>
        <taxon>Pleosporales</taxon>
        <taxon>Lophiostomataceae</taxon>
        <taxon>Lophiostoma</taxon>
    </lineage>
</organism>
<dbReference type="EMBL" id="MU004439">
    <property type="protein sequence ID" value="KAF2650955.1"/>
    <property type="molecule type" value="Genomic_DNA"/>
</dbReference>
<sequence length="210" mass="24225">MENPTKEIPEIIHTLTQSSPSKQHEAIETYFTSNAAFTHPLCRTSSWENSKFLIHSIYRWYKIMSPRIDLTINSVAFDEANLMLYVNMNQVFRIWIFPWYSAPVELTTVLKLVHNKGDGLYYIRSQNDLYQVDQWVQFIPFFLGARPIVLFLHALGTIASVICAYLFWFVTAAEERYAQDGGKAKNNDNEGSVDGIELQELERKSTVNSS</sequence>
<dbReference type="PANTHER" id="PTHR35393:SF1">
    <property type="entry name" value="SNOAL-LIKE DOMAIN-CONTAINING PROTEIN"/>
    <property type="match status" value="1"/>
</dbReference>